<feature type="signal peptide" evidence="1">
    <location>
        <begin position="1"/>
        <end position="34"/>
    </location>
</feature>
<name>A0ABT3A491_9ALTE</name>
<evidence type="ECO:0000313" key="3">
    <source>
        <dbReference type="EMBL" id="MCV2883459.1"/>
    </source>
</evidence>
<protein>
    <submittedName>
        <fullName evidence="3">PEP-CTERM sorting domain-containing protein</fullName>
    </submittedName>
</protein>
<reference evidence="3 4" key="1">
    <citation type="submission" date="2022-10" db="EMBL/GenBank/DDBJ databases">
        <title>Aestuariibacter sp. AA17 isolated from Montipora capitata coral fragment.</title>
        <authorList>
            <person name="Emsley S.A."/>
            <person name="Pfannmuller K.M."/>
            <person name="Loughran R.M."/>
            <person name="Shlafstein M."/>
            <person name="Papke E."/>
            <person name="Saw J.H."/>
            <person name="Ushijima B."/>
            <person name="Videau P."/>
        </authorList>
    </citation>
    <scope>NUCLEOTIDE SEQUENCE [LARGE SCALE GENOMIC DNA]</scope>
    <source>
        <strain evidence="3 4">AA17</strain>
    </source>
</reference>
<dbReference type="Proteomes" id="UP001652504">
    <property type="component" value="Unassembled WGS sequence"/>
</dbReference>
<dbReference type="RefSeq" id="WP_263710657.1">
    <property type="nucleotide sequence ID" value="NZ_JAOWKX010000001.1"/>
</dbReference>
<feature type="chain" id="PRO_5045524729" evidence="1">
    <location>
        <begin position="35"/>
        <end position="283"/>
    </location>
</feature>
<keyword evidence="4" id="KW-1185">Reference proteome</keyword>
<gene>
    <name evidence="3" type="ORF">OE749_01950</name>
</gene>
<dbReference type="EMBL" id="JAOWKX010000001">
    <property type="protein sequence ID" value="MCV2883459.1"/>
    <property type="molecule type" value="Genomic_DNA"/>
</dbReference>
<dbReference type="NCBIfam" id="TIGR02595">
    <property type="entry name" value="PEP_CTERM"/>
    <property type="match status" value="1"/>
</dbReference>
<dbReference type="Pfam" id="PF07589">
    <property type="entry name" value="PEP-CTERM"/>
    <property type="match status" value="1"/>
</dbReference>
<comment type="caution">
    <text evidence="3">The sequence shown here is derived from an EMBL/GenBank/DDBJ whole genome shotgun (WGS) entry which is preliminary data.</text>
</comment>
<evidence type="ECO:0000259" key="2">
    <source>
        <dbReference type="Pfam" id="PF07589"/>
    </source>
</evidence>
<organism evidence="3 4">
    <name type="scientific">Fluctibacter corallii</name>
    <dbReference type="NCBI Taxonomy" id="2984329"/>
    <lineage>
        <taxon>Bacteria</taxon>
        <taxon>Pseudomonadati</taxon>
        <taxon>Pseudomonadota</taxon>
        <taxon>Gammaproteobacteria</taxon>
        <taxon>Alteromonadales</taxon>
        <taxon>Alteromonadaceae</taxon>
        <taxon>Fluctibacter</taxon>
    </lineage>
</organism>
<keyword evidence="1" id="KW-0732">Signal</keyword>
<accession>A0ABT3A491</accession>
<sequence>MFARVITPPTSITLRVLGMTSFALMSLWGQAAHAGVATIDFDRNDIHHGSVIANQYQDDYGVTIQANNYARHHNLAVAYDTRPDNPLNAGKPNWAYDRDLEGPSWGNSNLSQFGIDASQHQTGNALVIQENNWGCSDGICDYPDDEGHYYGGTLSFSFNDFSISDFGFDLVDIQCDEIFHSSVTFANAMESITYNFASFAYSPVHNAVFGDNSLNRILLSSIGIDADKVIFRIAGSGAIDNIRFTTDSSPATAVPEPATLGLSLLALGLFGLRQKKVGARYGR</sequence>
<dbReference type="InterPro" id="IPR013424">
    <property type="entry name" value="Ice-binding_C"/>
</dbReference>
<evidence type="ECO:0000313" key="4">
    <source>
        <dbReference type="Proteomes" id="UP001652504"/>
    </source>
</evidence>
<feature type="domain" description="Ice-binding protein C-terminal" evidence="2">
    <location>
        <begin position="253"/>
        <end position="273"/>
    </location>
</feature>
<proteinExistence type="predicted"/>
<evidence type="ECO:0000256" key="1">
    <source>
        <dbReference type="SAM" id="SignalP"/>
    </source>
</evidence>